<name>A0A5A7TKV5_CUCMM</name>
<dbReference type="Proteomes" id="UP000321393">
    <property type="component" value="Unassembled WGS sequence"/>
</dbReference>
<dbReference type="EMBL" id="SSTE01016125">
    <property type="protein sequence ID" value="KAA0042327.1"/>
    <property type="molecule type" value="Genomic_DNA"/>
</dbReference>
<reference evidence="4 5" key="1">
    <citation type="submission" date="2019-08" db="EMBL/GenBank/DDBJ databases">
        <title>Draft genome sequences of two oriental melons (Cucumis melo L. var makuwa).</title>
        <authorList>
            <person name="Kwon S.-Y."/>
        </authorList>
    </citation>
    <scope>NUCLEOTIDE SEQUENCE [LARGE SCALE GENOMIC DNA]</scope>
    <source>
        <strain evidence="5">cv. Chang Bougi</strain>
        <strain evidence="4">cv. SW 3</strain>
        <tissue evidence="2">Leaf</tissue>
    </source>
</reference>
<protein>
    <submittedName>
        <fullName evidence="2">Retrotransposon protein</fullName>
    </submittedName>
</protein>
<proteinExistence type="predicted"/>
<evidence type="ECO:0000313" key="3">
    <source>
        <dbReference type="EMBL" id="TYK15451.1"/>
    </source>
</evidence>
<evidence type="ECO:0000313" key="2">
    <source>
        <dbReference type="EMBL" id="KAA0042327.1"/>
    </source>
</evidence>
<accession>A0A5A7TKV5</accession>
<dbReference type="Proteomes" id="UP000321947">
    <property type="component" value="Unassembled WGS sequence"/>
</dbReference>
<dbReference type="EMBL" id="SSTD01008482">
    <property type="protein sequence ID" value="TYK15451.1"/>
    <property type="molecule type" value="Genomic_DNA"/>
</dbReference>
<evidence type="ECO:0000256" key="1">
    <source>
        <dbReference type="SAM" id="MobiDB-lite"/>
    </source>
</evidence>
<gene>
    <name evidence="3" type="ORF">E5676_scaffold477G00200</name>
    <name evidence="2" type="ORF">E6C27_scaffold795G00220</name>
</gene>
<dbReference type="AlphaFoldDB" id="A0A5A7TKV5"/>
<organism evidence="2 4">
    <name type="scientific">Cucumis melo var. makuwa</name>
    <name type="common">Oriental melon</name>
    <dbReference type="NCBI Taxonomy" id="1194695"/>
    <lineage>
        <taxon>Eukaryota</taxon>
        <taxon>Viridiplantae</taxon>
        <taxon>Streptophyta</taxon>
        <taxon>Embryophyta</taxon>
        <taxon>Tracheophyta</taxon>
        <taxon>Spermatophyta</taxon>
        <taxon>Magnoliopsida</taxon>
        <taxon>eudicotyledons</taxon>
        <taxon>Gunneridae</taxon>
        <taxon>Pentapetalae</taxon>
        <taxon>rosids</taxon>
        <taxon>fabids</taxon>
        <taxon>Cucurbitales</taxon>
        <taxon>Cucurbitaceae</taxon>
        <taxon>Benincaseae</taxon>
        <taxon>Cucumis</taxon>
    </lineage>
</organism>
<comment type="caution">
    <text evidence="2">The sequence shown here is derived from an EMBL/GenBank/DDBJ whole genome shotgun (WGS) entry which is preliminary data.</text>
</comment>
<feature type="region of interest" description="Disordered" evidence="1">
    <location>
        <begin position="37"/>
        <end position="59"/>
    </location>
</feature>
<sequence length="320" mass="37121">MAQKQIKERVDIHEKEMTGIKEMILALKMSVERLTDEMRENSNSKRRKESSMSDGSNYKMKRKIEEVEAMTTPRGGSFDRSKYKKLEMPIFAEENPESWVYRAEHFFEINELSDEEKVKVMVPIGERDFRGEAYSNPTRQNFPRIFEEIYEFLGTLTGDARGVEKAFISGLELELHAEVHIRHPITLEDCMHEAQLVDDRNVALKLAPRMVDELKIPVDFLAMELGKMDVILGMPWLCSAGFMGVHWPSKSIAFMAGNRTIILKGDPFLTTAECSLKTITKTWENEDQGFLIEFQNWKFKRKKGKSLIAKKRRKEKKTSL</sequence>
<evidence type="ECO:0000313" key="5">
    <source>
        <dbReference type="Proteomes" id="UP000321947"/>
    </source>
</evidence>
<evidence type="ECO:0000313" key="4">
    <source>
        <dbReference type="Proteomes" id="UP000321393"/>
    </source>
</evidence>